<feature type="compositionally biased region" description="Basic residues" evidence="1">
    <location>
        <begin position="225"/>
        <end position="238"/>
    </location>
</feature>
<feature type="region of interest" description="Disordered" evidence="1">
    <location>
        <begin position="1"/>
        <end position="28"/>
    </location>
</feature>
<sequence>MPRRRRESSSSSESSSSEDDGPPQEPWLINQQKLGGYVVLRSGTRRYDEWCGLDKHGETVTYPGNGAYFPEGYQPNWNQAKPFRCPIRSCQVAFEFPYKVGNHFRQKHRKALLFDTRNGGFNVIGRKRVPTDKENRNGRRKWAPIVVKRAPNPGWQAIAQAQQVQAQQAAPAPVVQPAVAAPAPAPLPAAQPAPQPNAAPQSPAAVPAAAPVALPAPAQFVNISPRRRRPPRAARRAARQASAPAAVQGQFPQLPLPVAPVRDAVSSPLRRLQPLPPLPEIPPAAVAPDNRAALAQRSATLYTSPIWTYLLALLPRPTPDFPVPKDAALHTFLTFPRRRALPTVWRDRLKKHPFERHLTMKELTTMILYLGAPKSRTPTPCGIEGCPVHVLVNTFRELGRDENGRRQWSEKSRFEEITCEFNTPHPDPDRRRRVRKEMGFPSVDGGIVKWCNVPGVEKCKVRYDARGAIAAQEKDNDGVWKQDQSREGEFGGQKEKDTDSLKALLLRIEANRCS</sequence>
<feature type="region of interest" description="Disordered" evidence="1">
    <location>
        <begin position="474"/>
        <end position="496"/>
    </location>
</feature>
<dbReference type="VEuPathDB" id="FungiDB:NCU08862"/>
<feature type="region of interest" description="Disordered" evidence="1">
    <location>
        <begin position="220"/>
        <end position="249"/>
    </location>
</feature>
<dbReference type="HOGENOM" id="CLU_549926_0_0_1"/>
<dbReference type="KEGG" id="ncr:NCU08862"/>
<feature type="domain" description="C2H2-type" evidence="2">
    <location>
        <begin position="85"/>
        <end position="108"/>
    </location>
</feature>
<dbReference type="EMBL" id="CM002240">
    <property type="protein sequence ID" value="EAA31756.1"/>
    <property type="molecule type" value="Genomic_DNA"/>
</dbReference>
<proteinExistence type="predicted"/>
<dbReference type="OrthoDB" id="10352922at2759"/>
<evidence type="ECO:0000313" key="3">
    <source>
        <dbReference type="EMBL" id="EAA31756.1"/>
    </source>
</evidence>
<gene>
    <name evidence="3" type="ORF">NCU08862</name>
</gene>
<dbReference type="PaxDb" id="5141-EFNCRP00000008778"/>
<dbReference type="PROSITE" id="PS00028">
    <property type="entry name" value="ZINC_FINGER_C2H2_1"/>
    <property type="match status" value="1"/>
</dbReference>
<dbReference type="Proteomes" id="UP000001805">
    <property type="component" value="Chromosome 2, Linkage Group V"/>
</dbReference>
<evidence type="ECO:0000256" key="1">
    <source>
        <dbReference type="SAM" id="MobiDB-lite"/>
    </source>
</evidence>
<accession>Q1K729</accession>
<dbReference type="OMA" id="EITCEFN"/>
<dbReference type="RefSeq" id="XP_960992.1">
    <property type="nucleotide sequence ID" value="XM_955899.1"/>
</dbReference>
<reference evidence="3 4" key="1">
    <citation type="journal article" date="2003" name="Nature">
        <title>The genome sequence of the filamentous fungus Neurospora crassa.</title>
        <authorList>
            <person name="Galagan J.E."/>
            <person name="Calvo S.E."/>
            <person name="Borkovich K.A."/>
            <person name="Selker E.U."/>
            <person name="Read N.D."/>
            <person name="Jaffe D."/>
            <person name="FitzHugh W."/>
            <person name="Ma L.J."/>
            <person name="Smirnov S."/>
            <person name="Purcell S."/>
            <person name="Rehman B."/>
            <person name="Elkins T."/>
            <person name="Engels R."/>
            <person name="Wang S."/>
            <person name="Nielsen C.B."/>
            <person name="Butler J."/>
            <person name="Endrizzi M."/>
            <person name="Qui D."/>
            <person name="Ianakiev P."/>
            <person name="Bell-Pedersen D."/>
            <person name="Nelson M.A."/>
            <person name="Werner-Washburne M."/>
            <person name="Selitrennikoff C.P."/>
            <person name="Kinsey J.A."/>
            <person name="Braun E.L."/>
            <person name="Zelter A."/>
            <person name="Schulte U."/>
            <person name="Kothe G.O."/>
            <person name="Jedd G."/>
            <person name="Mewes W."/>
            <person name="Staben C."/>
            <person name="Marcotte E."/>
            <person name="Greenberg D."/>
            <person name="Roy A."/>
            <person name="Foley K."/>
            <person name="Naylor J."/>
            <person name="Stange-Thomann N."/>
            <person name="Barrett R."/>
            <person name="Gnerre S."/>
            <person name="Kamal M."/>
            <person name="Kamvysselis M."/>
            <person name="Mauceli E."/>
            <person name="Bielke C."/>
            <person name="Rudd S."/>
            <person name="Frishman D."/>
            <person name="Krystofova S."/>
            <person name="Rasmussen C."/>
            <person name="Metzenberg R.L."/>
            <person name="Perkins D.D."/>
            <person name="Kroken S."/>
            <person name="Cogoni C."/>
            <person name="Macino G."/>
            <person name="Catcheside D."/>
            <person name="Li W."/>
            <person name="Pratt R.J."/>
            <person name="Osmani S.A."/>
            <person name="DeSouza C.P."/>
            <person name="Glass L."/>
            <person name="Orbach M.J."/>
            <person name="Berglund J.A."/>
            <person name="Voelker R."/>
            <person name="Yarden O."/>
            <person name="Plamann M."/>
            <person name="Seiler S."/>
            <person name="Dunlap J."/>
            <person name="Radford A."/>
            <person name="Aramayo R."/>
            <person name="Natvig D.O."/>
            <person name="Alex L.A."/>
            <person name="Mannhaupt G."/>
            <person name="Ebbole D.J."/>
            <person name="Freitag M."/>
            <person name="Paulsen I."/>
            <person name="Sachs M.S."/>
            <person name="Lander E.S."/>
            <person name="Nusbaum C."/>
            <person name="Birren B."/>
        </authorList>
    </citation>
    <scope>NUCLEOTIDE SEQUENCE [LARGE SCALE GENOMIC DNA]</scope>
    <source>
        <strain evidence="4">ATCC 24698 / 74-OR23-1A / CBS 708.71 / DSM 1257 / FGSC 987</strain>
    </source>
</reference>
<dbReference type="AlphaFoldDB" id="Q1K729"/>
<dbReference type="GeneID" id="3877130"/>
<dbReference type="InParanoid" id="Q1K729"/>
<keyword evidence="4" id="KW-1185">Reference proteome</keyword>
<evidence type="ECO:0000259" key="2">
    <source>
        <dbReference type="PROSITE" id="PS00028"/>
    </source>
</evidence>
<evidence type="ECO:0000313" key="4">
    <source>
        <dbReference type="Proteomes" id="UP000001805"/>
    </source>
</evidence>
<dbReference type="STRING" id="367110.Q1K729"/>
<protein>
    <recommendedName>
        <fullName evidence="2">C2H2-type domain-containing protein</fullName>
    </recommendedName>
</protein>
<name>Q1K729_NEUCR</name>
<dbReference type="InterPro" id="IPR013087">
    <property type="entry name" value="Znf_C2H2_type"/>
</dbReference>
<organism evidence="3 4">
    <name type="scientific">Neurospora crassa (strain ATCC 24698 / 74-OR23-1A / CBS 708.71 / DSM 1257 / FGSC 987)</name>
    <dbReference type="NCBI Taxonomy" id="367110"/>
    <lineage>
        <taxon>Eukaryota</taxon>
        <taxon>Fungi</taxon>
        <taxon>Dikarya</taxon>
        <taxon>Ascomycota</taxon>
        <taxon>Pezizomycotina</taxon>
        <taxon>Sordariomycetes</taxon>
        <taxon>Sordariomycetidae</taxon>
        <taxon>Sordariales</taxon>
        <taxon>Sordariaceae</taxon>
        <taxon>Neurospora</taxon>
    </lineage>
</organism>